<sequence length="142" mass="15886">MIGSSLSDIIYDWQGITGSLGFAAGFALVAGFIAMLSTSKPYSEQVELDHVDIDHEKEIETWVLDSKPRVVEPIKTTEKYASYFEIFKRRKILVLLITLAILDFGFGPFNVITSVYFKNVYLTHFGDEVLANTLIAKSNTIA</sequence>
<feature type="transmembrane region" description="Helical" evidence="1">
    <location>
        <begin position="92"/>
        <end position="117"/>
    </location>
</feature>
<accession>X1ECU5</accession>
<feature type="transmembrane region" description="Helical" evidence="1">
    <location>
        <begin position="16"/>
        <end position="36"/>
    </location>
</feature>
<protein>
    <submittedName>
        <fullName evidence="2">Uncharacterized protein</fullName>
    </submittedName>
</protein>
<reference evidence="2" key="1">
    <citation type="journal article" date="2014" name="Front. Microbiol.">
        <title>High frequency of phylogenetically diverse reductive dehalogenase-homologous genes in deep subseafloor sedimentary metagenomes.</title>
        <authorList>
            <person name="Kawai M."/>
            <person name="Futagami T."/>
            <person name="Toyoda A."/>
            <person name="Takaki Y."/>
            <person name="Nishi S."/>
            <person name="Hori S."/>
            <person name="Arai W."/>
            <person name="Tsubouchi T."/>
            <person name="Morono Y."/>
            <person name="Uchiyama I."/>
            <person name="Ito T."/>
            <person name="Fujiyama A."/>
            <person name="Inagaki F."/>
            <person name="Takami H."/>
        </authorList>
    </citation>
    <scope>NUCLEOTIDE SEQUENCE</scope>
    <source>
        <strain evidence="2">Expedition CK06-06</strain>
    </source>
</reference>
<gene>
    <name evidence="2" type="ORF">S01H4_53431</name>
</gene>
<dbReference type="EMBL" id="BART01030641">
    <property type="protein sequence ID" value="GAH18185.1"/>
    <property type="molecule type" value="Genomic_DNA"/>
</dbReference>
<keyword evidence="1" id="KW-0812">Transmembrane</keyword>
<comment type="caution">
    <text evidence="2">The sequence shown here is derived from an EMBL/GenBank/DDBJ whole genome shotgun (WGS) entry which is preliminary data.</text>
</comment>
<dbReference type="InterPro" id="IPR036259">
    <property type="entry name" value="MFS_trans_sf"/>
</dbReference>
<dbReference type="Gene3D" id="1.20.1250.20">
    <property type="entry name" value="MFS general substrate transporter like domains"/>
    <property type="match status" value="1"/>
</dbReference>
<feature type="non-terminal residue" evidence="2">
    <location>
        <position position="142"/>
    </location>
</feature>
<name>X1ECU5_9ZZZZ</name>
<proteinExistence type="predicted"/>
<dbReference type="AlphaFoldDB" id="X1ECU5"/>
<organism evidence="2">
    <name type="scientific">marine sediment metagenome</name>
    <dbReference type="NCBI Taxonomy" id="412755"/>
    <lineage>
        <taxon>unclassified sequences</taxon>
        <taxon>metagenomes</taxon>
        <taxon>ecological metagenomes</taxon>
    </lineage>
</organism>
<evidence type="ECO:0000313" key="2">
    <source>
        <dbReference type="EMBL" id="GAH18185.1"/>
    </source>
</evidence>
<keyword evidence="1" id="KW-0472">Membrane</keyword>
<keyword evidence="1" id="KW-1133">Transmembrane helix</keyword>
<evidence type="ECO:0000256" key="1">
    <source>
        <dbReference type="SAM" id="Phobius"/>
    </source>
</evidence>
<dbReference type="SUPFAM" id="SSF103473">
    <property type="entry name" value="MFS general substrate transporter"/>
    <property type="match status" value="1"/>
</dbReference>